<evidence type="ECO:0000256" key="4">
    <source>
        <dbReference type="ARBA" id="ARBA00022989"/>
    </source>
</evidence>
<dbReference type="GO" id="GO:0005886">
    <property type="term" value="C:plasma membrane"/>
    <property type="evidence" value="ECO:0007669"/>
    <property type="project" value="UniProtKB-SubCell"/>
</dbReference>
<feature type="transmembrane region" description="Helical" evidence="6">
    <location>
        <begin position="124"/>
        <end position="147"/>
    </location>
</feature>
<evidence type="ECO:0000313" key="8">
    <source>
        <dbReference type="Proteomes" id="UP001139263"/>
    </source>
</evidence>
<dbReference type="InterPro" id="IPR036259">
    <property type="entry name" value="MFS_trans_sf"/>
</dbReference>
<proteinExistence type="predicted"/>
<reference evidence="7" key="1">
    <citation type="submission" date="2022-03" db="EMBL/GenBank/DDBJ databases">
        <title>Draft Genome Sequence of Firmicute Strain S0AB, a Heterotrophic Iron/Sulfur-Oxidizing Extreme Acidophile.</title>
        <authorList>
            <person name="Vergara E."/>
            <person name="Pakostova E."/>
            <person name="Johnson D.B."/>
            <person name="Holmes D.S."/>
        </authorList>
    </citation>
    <scope>NUCLEOTIDE SEQUENCE</scope>
    <source>
        <strain evidence="7">S0AB</strain>
    </source>
</reference>
<dbReference type="SUPFAM" id="SSF103473">
    <property type="entry name" value="MFS general substrate transporter"/>
    <property type="match status" value="1"/>
</dbReference>
<dbReference type="GO" id="GO:0022857">
    <property type="term" value="F:transmembrane transporter activity"/>
    <property type="evidence" value="ECO:0007669"/>
    <property type="project" value="InterPro"/>
</dbReference>
<keyword evidence="2" id="KW-1003">Cell membrane</keyword>
<keyword evidence="4 6" id="KW-1133">Transmembrane helix</keyword>
<gene>
    <name evidence="7" type="ORF">MM817_01396</name>
</gene>
<comment type="caution">
    <text evidence="7">The sequence shown here is derived from an EMBL/GenBank/DDBJ whole genome shotgun (WGS) entry which is preliminary data.</text>
</comment>
<dbReference type="Pfam" id="PF07690">
    <property type="entry name" value="MFS_1"/>
    <property type="match status" value="1"/>
</dbReference>
<dbReference type="InterPro" id="IPR011701">
    <property type="entry name" value="MFS"/>
</dbReference>
<name>A0A9X1V7S6_9BACL</name>
<dbReference type="Gene3D" id="1.20.1250.20">
    <property type="entry name" value="MFS general substrate transporter like domains"/>
    <property type="match status" value="1"/>
</dbReference>
<feature type="transmembrane region" description="Helical" evidence="6">
    <location>
        <begin position="28"/>
        <end position="49"/>
    </location>
</feature>
<keyword evidence="3 6" id="KW-0812">Transmembrane</keyword>
<protein>
    <recommendedName>
        <fullName evidence="9">Major facilitator superfamily (MFS) profile domain-containing protein</fullName>
    </recommendedName>
</protein>
<evidence type="ECO:0000256" key="6">
    <source>
        <dbReference type="SAM" id="Phobius"/>
    </source>
</evidence>
<evidence type="ECO:0000313" key="7">
    <source>
        <dbReference type="EMBL" id="MCI0183126.1"/>
    </source>
</evidence>
<keyword evidence="8" id="KW-1185">Reference proteome</keyword>
<evidence type="ECO:0000256" key="2">
    <source>
        <dbReference type="ARBA" id="ARBA00022475"/>
    </source>
</evidence>
<keyword evidence="5 6" id="KW-0472">Membrane</keyword>
<dbReference type="Proteomes" id="UP001139263">
    <property type="component" value="Unassembled WGS sequence"/>
</dbReference>
<sequence length="155" mass="16742">MGSALSDVGNGLYRLALPWMAYDLSHSAFVLAAVATLQSIPGLLLPIMGQWLDRIIHTRKVIVGSGLLQAMLIVCTVGLEHMHILQLGFLYVIVGAMSVLSLLLFSATTVFISRNVLKEARVAVNSFGAVLSTITWNISPGIAGFLFNDGEWISR</sequence>
<evidence type="ECO:0000256" key="1">
    <source>
        <dbReference type="ARBA" id="ARBA00004651"/>
    </source>
</evidence>
<evidence type="ECO:0000256" key="5">
    <source>
        <dbReference type="ARBA" id="ARBA00023136"/>
    </source>
</evidence>
<dbReference type="AlphaFoldDB" id="A0A9X1V7S6"/>
<feature type="transmembrane region" description="Helical" evidence="6">
    <location>
        <begin position="61"/>
        <end position="82"/>
    </location>
</feature>
<dbReference type="EMBL" id="JALBUF010000003">
    <property type="protein sequence ID" value="MCI0183126.1"/>
    <property type="molecule type" value="Genomic_DNA"/>
</dbReference>
<feature type="transmembrane region" description="Helical" evidence="6">
    <location>
        <begin position="88"/>
        <end position="112"/>
    </location>
</feature>
<dbReference type="PANTHER" id="PTHR23513">
    <property type="entry name" value="INTEGRAL MEMBRANE EFFLUX PROTEIN-RELATED"/>
    <property type="match status" value="1"/>
</dbReference>
<dbReference type="PANTHER" id="PTHR23513:SF6">
    <property type="entry name" value="MAJOR FACILITATOR SUPERFAMILY ASSOCIATED DOMAIN-CONTAINING PROTEIN"/>
    <property type="match status" value="1"/>
</dbReference>
<organism evidence="7 8">
    <name type="scientific">Sulfoacidibacillus ferrooxidans</name>
    <dbReference type="NCBI Taxonomy" id="2005001"/>
    <lineage>
        <taxon>Bacteria</taxon>
        <taxon>Bacillati</taxon>
        <taxon>Bacillota</taxon>
        <taxon>Bacilli</taxon>
        <taxon>Bacillales</taxon>
        <taxon>Alicyclobacillaceae</taxon>
        <taxon>Sulfoacidibacillus</taxon>
    </lineage>
</organism>
<accession>A0A9X1V7S6</accession>
<comment type="subcellular location">
    <subcellularLocation>
        <location evidence="1">Cell membrane</location>
        <topology evidence="1">Multi-pass membrane protein</topology>
    </subcellularLocation>
</comment>
<evidence type="ECO:0008006" key="9">
    <source>
        <dbReference type="Google" id="ProtNLM"/>
    </source>
</evidence>
<evidence type="ECO:0000256" key="3">
    <source>
        <dbReference type="ARBA" id="ARBA00022692"/>
    </source>
</evidence>